<dbReference type="Proteomes" id="UP001228376">
    <property type="component" value="Unassembled WGS sequence"/>
</dbReference>
<protein>
    <submittedName>
        <fullName evidence="2">DUF1433 domain-containing protein</fullName>
    </submittedName>
</protein>
<dbReference type="Pfam" id="PF07252">
    <property type="entry name" value="DUF1433"/>
    <property type="match status" value="1"/>
</dbReference>
<evidence type="ECO:0000313" key="3">
    <source>
        <dbReference type="Proteomes" id="UP001228376"/>
    </source>
</evidence>
<reference evidence="2 3" key="1">
    <citation type="submission" date="2023-10" db="EMBL/GenBank/DDBJ databases">
        <title>179-bfca-hs.</title>
        <authorList>
            <person name="Miliotis G."/>
            <person name="Sengupta P."/>
            <person name="Hameed A."/>
            <person name="Chuvochina M."/>
            <person name="Mcdonagh F."/>
            <person name="Simpson A.C."/>
            <person name="Singh N.K."/>
            <person name="Rekha P.D."/>
            <person name="Raman K."/>
            <person name="Hugenholtz P."/>
            <person name="Venkateswaran K."/>
        </authorList>
    </citation>
    <scope>NUCLEOTIDE SEQUENCE [LARGE SCALE GENOMIC DNA]</scope>
    <source>
        <strain evidence="2 3">179-BFC-A-HS</strain>
    </source>
</reference>
<dbReference type="InterPro" id="IPR009881">
    <property type="entry name" value="DUF1433"/>
</dbReference>
<evidence type="ECO:0000313" key="2">
    <source>
        <dbReference type="EMBL" id="MDY0404066.1"/>
    </source>
</evidence>
<keyword evidence="1" id="KW-0472">Membrane</keyword>
<feature type="transmembrane region" description="Helical" evidence="1">
    <location>
        <begin position="165"/>
        <end position="186"/>
    </location>
</feature>
<accession>A0ABU5CDJ3</accession>
<sequence>MKIKIIMSFMCTIILLGGCFVNSQKFDDATIMKAKKSVESYIRNNYNDIHKVEFDNDYSHPMGGIMIKGIVNEKAGFTADVDPDDLQIISLGKKQVFRRGKTNVRKGPVTIKNISFPLFAKRYGHAGFVVDVDPDDYTVRGIGKKIFVKEELSVKKRYVISRKKLGILSSMVVVLTGILLLTGCVANQKHTDYDSNVIKKAEESVESFIRNNYEGVKTVKFGNDYSHPMGGMMIRGTVNGNADFSADIDTETFEVMSVGEKKGFPKVKKECEKKICDY</sequence>
<dbReference type="Gene3D" id="3.10.450.130">
    <property type="entry name" value="folded 79 residue fragment of lin0334 like domains"/>
    <property type="match status" value="2"/>
</dbReference>
<comment type="caution">
    <text evidence="2">The sequence shown here is derived from an EMBL/GenBank/DDBJ whole genome shotgun (WGS) entry which is preliminary data.</text>
</comment>
<proteinExistence type="predicted"/>
<gene>
    <name evidence="2" type="ORF">P5G51_000350</name>
</gene>
<name>A0ABU5CDJ3_9BACI</name>
<keyword evidence="3" id="KW-1185">Reference proteome</keyword>
<keyword evidence="1" id="KW-1133">Transmembrane helix</keyword>
<dbReference type="EMBL" id="JAROCA020000001">
    <property type="protein sequence ID" value="MDY0404066.1"/>
    <property type="molecule type" value="Genomic_DNA"/>
</dbReference>
<dbReference type="PROSITE" id="PS51257">
    <property type="entry name" value="PROKAR_LIPOPROTEIN"/>
    <property type="match status" value="1"/>
</dbReference>
<evidence type="ECO:0000256" key="1">
    <source>
        <dbReference type="SAM" id="Phobius"/>
    </source>
</evidence>
<dbReference type="RefSeq" id="WP_320384104.1">
    <property type="nucleotide sequence ID" value="NZ_JAROCA020000001.1"/>
</dbReference>
<organism evidence="2 3">
    <name type="scientific">Tigheibacillus jepli</name>
    <dbReference type="NCBI Taxonomy" id="3035914"/>
    <lineage>
        <taxon>Bacteria</taxon>
        <taxon>Bacillati</taxon>
        <taxon>Bacillota</taxon>
        <taxon>Bacilli</taxon>
        <taxon>Bacillales</taxon>
        <taxon>Bacillaceae</taxon>
        <taxon>Tigheibacillus</taxon>
    </lineage>
</organism>
<keyword evidence="1" id="KW-0812">Transmembrane</keyword>